<dbReference type="PANTHER" id="PTHR11614">
    <property type="entry name" value="PHOSPHOLIPASE-RELATED"/>
    <property type="match status" value="1"/>
</dbReference>
<sequence>MDPEASDCFSTQHHDQFVLTSGASAHKWQCDSPRAILILQHGFGEYAERYVVSHSQLIPKLNTARFEVWALDLWGHGTSPGDRGIVDVEMAVKDHLEMRRRADARGLPVFLFGHSLGGLITAASVAEKLFIPHKRSYPLEPGSDRGIAVACRISGSPTGLFYAHYTNSHTKGFCGRLMWRP</sequence>
<evidence type="ECO:0000313" key="3">
    <source>
        <dbReference type="Proteomes" id="UP000287144"/>
    </source>
</evidence>
<evidence type="ECO:0000313" key="2">
    <source>
        <dbReference type="EMBL" id="RSM07023.1"/>
    </source>
</evidence>
<proteinExistence type="predicted"/>
<dbReference type="Proteomes" id="UP000287144">
    <property type="component" value="Unassembled WGS sequence"/>
</dbReference>
<protein>
    <recommendedName>
        <fullName evidence="1">Serine aminopeptidase S33 domain-containing protein</fullName>
    </recommendedName>
</protein>
<organism evidence="2 3">
    <name type="scientific">Fusarium oligoseptatum</name>
    <dbReference type="NCBI Taxonomy" id="2604345"/>
    <lineage>
        <taxon>Eukaryota</taxon>
        <taxon>Fungi</taxon>
        <taxon>Dikarya</taxon>
        <taxon>Ascomycota</taxon>
        <taxon>Pezizomycotina</taxon>
        <taxon>Sordariomycetes</taxon>
        <taxon>Hypocreomycetidae</taxon>
        <taxon>Hypocreales</taxon>
        <taxon>Nectriaceae</taxon>
        <taxon>Fusarium</taxon>
        <taxon>Fusarium solani species complex</taxon>
    </lineage>
</organism>
<feature type="domain" description="Serine aminopeptidase S33" evidence="1">
    <location>
        <begin position="32"/>
        <end position="126"/>
    </location>
</feature>
<dbReference type="InterPro" id="IPR029058">
    <property type="entry name" value="AB_hydrolase_fold"/>
</dbReference>
<accession>A0A428TYA7</accession>
<dbReference type="SUPFAM" id="SSF53474">
    <property type="entry name" value="alpha/beta-Hydrolases"/>
    <property type="match status" value="1"/>
</dbReference>
<comment type="caution">
    <text evidence="2">The sequence shown here is derived from an EMBL/GenBank/DDBJ whole genome shotgun (WGS) entry which is preliminary data.</text>
</comment>
<evidence type="ECO:0000259" key="1">
    <source>
        <dbReference type="Pfam" id="PF12146"/>
    </source>
</evidence>
<dbReference type="Gene3D" id="3.40.50.1820">
    <property type="entry name" value="alpha/beta hydrolase"/>
    <property type="match status" value="1"/>
</dbReference>
<keyword evidence="3" id="KW-1185">Reference proteome</keyword>
<dbReference type="EMBL" id="NKCK01000042">
    <property type="protein sequence ID" value="RSM07023.1"/>
    <property type="molecule type" value="Genomic_DNA"/>
</dbReference>
<dbReference type="InterPro" id="IPR022742">
    <property type="entry name" value="Hydrolase_4"/>
</dbReference>
<dbReference type="Pfam" id="PF12146">
    <property type="entry name" value="Hydrolase_4"/>
    <property type="match status" value="1"/>
</dbReference>
<dbReference type="InterPro" id="IPR051044">
    <property type="entry name" value="MAG_DAG_Lipase"/>
</dbReference>
<dbReference type="STRING" id="1325735.A0A428TYA7"/>
<gene>
    <name evidence="2" type="ORF">CEP52_005406</name>
</gene>
<name>A0A428TYA7_9HYPO</name>
<reference evidence="2 3" key="1">
    <citation type="submission" date="2017-06" db="EMBL/GenBank/DDBJ databases">
        <title>Comparative genomic analysis of Ambrosia Fusariam Clade fungi.</title>
        <authorList>
            <person name="Stajich J.E."/>
            <person name="Carrillo J."/>
            <person name="Kijimoto T."/>
            <person name="Eskalen A."/>
            <person name="O'Donnell K."/>
            <person name="Kasson M."/>
        </authorList>
    </citation>
    <scope>NUCLEOTIDE SEQUENCE [LARGE SCALE GENOMIC DNA]</scope>
    <source>
        <strain evidence="2 3">NRRL62579</strain>
    </source>
</reference>
<dbReference type="AlphaFoldDB" id="A0A428TYA7"/>